<feature type="transmembrane region" description="Helical" evidence="1">
    <location>
        <begin position="361"/>
        <end position="384"/>
    </location>
</feature>
<evidence type="ECO:0000313" key="3">
    <source>
        <dbReference type="Proteomes" id="UP000247498"/>
    </source>
</evidence>
<keyword evidence="1" id="KW-1133">Transmembrane helix</keyword>
<dbReference type="InParanoid" id="A0A2V0P6S4"/>
<proteinExistence type="predicted"/>
<dbReference type="AlphaFoldDB" id="A0A2V0P6S4"/>
<keyword evidence="1" id="KW-0812">Transmembrane</keyword>
<name>A0A2V0P6S4_9CHLO</name>
<dbReference type="OrthoDB" id="525787at2759"/>
<feature type="transmembrane region" description="Helical" evidence="1">
    <location>
        <begin position="26"/>
        <end position="51"/>
    </location>
</feature>
<accession>A0A2V0P6S4</accession>
<feature type="transmembrane region" description="Helical" evidence="1">
    <location>
        <begin position="404"/>
        <end position="432"/>
    </location>
</feature>
<gene>
    <name evidence="2" type="ORF">Rsub_06293</name>
</gene>
<organism evidence="2 3">
    <name type="scientific">Raphidocelis subcapitata</name>
    <dbReference type="NCBI Taxonomy" id="307507"/>
    <lineage>
        <taxon>Eukaryota</taxon>
        <taxon>Viridiplantae</taxon>
        <taxon>Chlorophyta</taxon>
        <taxon>core chlorophytes</taxon>
        <taxon>Chlorophyceae</taxon>
        <taxon>CS clade</taxon>
        <taxon>Sphaeropleales</taxon>
        <taxon>Selenastraceae</taxon>
        <taxon>Raphidocelis</taxon>
    </lineage>
</organism>
<dbReference type="EMBL" id="BDRX01000042">
    <property type="protein sequence ID" value="GBF93573.1"/>
    <property type="molecule type" value="Genomic_DNA"/>
</dbReference>
<keyword evidence="1" id="KW-0472">Membrane</keyword>
<sequence length="454" mass="48265">MPPPDDDGDSYIPLNVSTYREGFLRLQGWTCVSALAFLTGALLVLYELLFLNVEDRDFRDMLHDYRTTQPGVMYQHRHFVNSEFCCHHDRAVFGYACQEGHVGALYLGEPHGTGAYAPRHPHCPPTVVFTCASLVSPECRQTRAVVYAAAGLDPLTGAPTECARAGRVRLHARAAPGGSAVQSQLTVEWRGQQVVGEELLIANNTAPNTQEVFDFFDRVAARYAEPLHTFPSAADPPAATFQFFTDSLQVPLYRLRRVLDAEVAEWMALWGAAEAAAAAAVSLPQLLADGSGGGGSAANGSSGSSSSGGGGGEALVELWALSSLVLRAGSAAPALDACGAWMLDQEWVEAAYGTPVWNGTAAVLAGLLAAGSAPAAPPAAAVSLQLRDVAEPLPLALPRYGGNAYVYGALAAGGVWAFATVPLLGAYVLVLVNVQRNRGLPLFIFKYMRRYRGW</sequence>
<evidence type="ECO:0000256" key="1">
    <source>
        <dbReference type="SAM" id="Phobius"/>
    </source>
</evidence>
<comment type="caution">
    <text evidence="2">The sequence shown here is derived from an EMBL/GenBank/DDBJ whole genome shotgun (WGS) entry which is preliminary data.</text>
</comment>
<evidence type="ECO:0000313" key="2">
    <source>
        <dbReference type="EMBL" id="GBF93573.1"/>
    </source>
</evidence>
<keyword evidence="3" id="KW-1185">Reference proteome</keyword>
<dbReference type="Proteomes" id="UP000247498">
    <property type="component" value="Unassembled WGS sequence"/>
</dbReference>
<protein>
    <submittedName>
        <fullName evidence="2">Uncharacterized protein</fullName>
    </submittedName>
</protein>
<reference evidence="2 3" key="1">
    <citation type="journal article" date="2018" name="Sci. Rep.">
        <title>Raphidocelis subcapitata (=Pseudokirchneriella subcapitata) provides an insight into genome evolution and environmental adaptations in the Sphaeropleales.</title>
        <authorList>
            <person name="Suzuki S."/>
            <person name="Yamaguchi H."/>
            <person name="Nakajima N."/>
            <person name="Kawachi M."/>
        </authorList>
    </citation>
    <scope>NUCLEOTIDE SEQUENCE [LARGE SCALE GENOMIC DNA]</scope>
    <source>
        <strain evidence="2 3">NIES-35</strain>
    </source>
</reference>